<dbReference type="KEGG" id="rsin:B6N60_02574"/>
<evidence type="ECO:0000313" key="2">
    <source>
        <dbReference type="Proteomes" id="UP000683511"/>
    </source>
</evidence>
<organism evidence="1 2">
    <name type="scientific">Richelia sinica FACHB-800</name>
    <dbReference type="NCBI Taxonomy" id="1357546"/>
    <lineage>
        <taxon>Bacteria</taxon>
        <taxon>Bacillati</taxon>
        <taxon>Cyanobacteriota</taxon>
        <taxon>Cyanophyceae</taxon>
        <taxon>Nostocales</taxon>
        <taxon>Nostocaceae</taxon>
        <taxon>Richelia</taxon>
    </lineage>
</organism>
<dbReference type="Proteomes" id="UP000683511">
    <property type="component" value="Chromosome"/>
</dbReference>
<name>A0A975Y557_9NOST</name>
<keyword evidence="2" id="KW-1185">Reference proteome</keyword>
<proteinExistence type="predicted"/>
<dbReference type="RefSeq" id="WP_190606836.1">
    <property type="nucleotide sequence ID" value="NZ_CP021056.1"/>
</dbReference>
<sequence>MSNFSNNIEDLFIELNNQTAAHILGGSTDVSEPIAVNIIDNTQPQLTSNSLPLPGNYQAYGMTPFAPTLPATKLPRLNPIEPSPRTKPNVKNAINITIPLPLPVYS</sequence>
<dbReference type="EMBL" id="CP021056">
    <property type="protein sequence ID" value="QXE23878.1"/>
    <property type="molecule type" value="Genomic_DNA"/>
</dbReference>
<reference evidence="1" key="1">
    <citation type="submission" date="2017-04" db="EMBL/GenBank/DDBJ databases">
        <title>Genome deletions in a multicellular cyanobacterial endosymbiont for morphological adaptation in marine diatoms.</title>
        <authorList>
            <person name="Wang Y."/>
            <person name="Gao H."/>
            <person name="Li R."/>
            <person name="Xu X."/>
        </authorList>
    </citation>
    <scope>NUCLEOTIDE SEQUENCE</scope>
    <source>
        <strain evidence="1">FACHB 800</strain>
    </source>
</reference>
<protein>
    <submittedName>
        <fullName evidence="1">Uncharacterized protein</fullName>
    </submittedName>
</protein>
<dbReference type="AlphaFoldDB" id="A0A975Y557"/>
<evidence type="ECO:0000313" key="1">
    <source>
        <dbReference type="EMBL" id="QXE23878.1"/>
    </source>
</evidence>
<accession>A0A975Y557</accession>
<gene>
    <name evidence="1" type="ORF">B6N60_02574</name>
</gene>